<dbReference type="SUPFAM" id="SSF56672">
    <property type="entry name" value="DNA/RNA polymerases"/>
    <property type="match status" value="1"/>
</dbReference>
<dbReference type="GO" id="GO:0003968">
    <property type="term" value="F:RNA-directed RNA polymerase activity"/>
    <property type="evidence" value="ECO:0007669"/>
    <property type="project" value="InterPro"/>
</dbReference>
<accession>A0A2V0RAS4</accession>
<dbReference type="GO" id="GO:0006351">
    <property type="term" value="P:DNA-templated transcription"/>
    <property type="evidence" value="ECO:0007669"/>
    <property type="project" value="InterPro"/>
</dbReference>
<protein>
    <submittedName>
        <fullName evidence="2">RdRp</fullName>
    </submittedName>
</protein>
<proteinExistence type="predicted"/>
<reference evidence="2" key="1">
    <citation type="submission" date="2017-04" db="EMBL/GenBank/DDBJ databases">
        <title>Unveiling RNA virosphere associated with marine microorganisms.</title>
        <authorList>
            <person name="Urayama S."/>
            <person name="Takaki Y."/>
            <person name="Nishi S."/>
            <person name="Yoshida Y."/>
            <person name="Deguchi S."/>
            <person name="Takai K."/>
            <person name="Nunoura T."/>
        </authorList>
    </citation>
    <scope>NUCLEOTIDE SEQUENCE</scope>
</reference>
<dbReference type="Pfam" id="PF00680">
    <property type="entry name" value="RdRP_1"/>
    <property type="match status" value="1"/>
</dbReference>
<evidence type="ECO:0000259" key="1">
    <source>
        <dbReference type="Pfam" id="PF00680"/>
    </source>
</evidence>
<feature type="domain" description="RNA-directed RNA polymerase C-terminal" evidence="1">
    <location>
        <begin position="163"/>
        <end position="367"/>
    </location>
</feature>
<sequence length="501" mass="56858">MTHSNFGKEARIEPFRIAQTDSITLTDEVRGRLSQIVHSVDTGSDDVLRSPFLKDLNDKEALSVFDKVFLDKIETLPPAFRDLELSNRDKFGPRSIAVDWSKRRASLKEYFEFESHKEVQTIPTTGGRLRRISLSNAVKVLKNQTSSGLPKLRKKAVLKQGILAELQDELEAKYPCVLYTRTQEREKTRNIWGYPFADTLNEMVISSPLTDYYKAHSPYRSSLVGPSAVDDRLQTLLNRPGKKVSIDFTAYDAHIDPQIQVAAREKAKSHFQESEHAFIDSIYDRMSTIGIVTPDGIYYGSHAVPSGSPLTNIVDSDAQYMIARNVTIPESEADIHGDDGAYNSANPDELISNFVDHGLLVNEDKTHISDDYFIYLQNYYSIESNGDVHGKYPIYRAYMRLRFLERWTNFEDAGMSGQDYFGIRAISILENVRYHPLFEELVKFVVNHDKFGLDVSEKGLVDYVNMVKESSGTQGILLNQRGDDVEGIRNFATFKLVSEMS</sequence>
<dbReference type="InterPro" id="IPR043502">
    <property type="entry name" value="DNA/RNA_pol_sf"/>
</dbReference>
<dbReference type="AlphaFoldDB" id="A0A2V0RAS4"/>
<dbReference type="GO" id="GO:0003723">
    <property type="term" value="F:RNA binding"/>
    <property type="evidence" value="ECO:0007669"/>
    <property type="project" value="InterPro"/>
</dbReference>
<dbReference type="EMBL" id="BDQA01000762">
    <property type="protein sequence ID" value="GBH22197.1"/>
    <property type="molecule type" value="Genomic_RNA"/>
</dbReference>
<comment type="caution">
    <text evidence="2">The sequence shown here is derived from an EMBL/GenBank/DDBJ whole genome shotgun (WGS) entry which is preliminary data.</text>
</comment>
<organism evidence="2">
    <name type="scientific">viral metagenome</name>
    <dbReference type="NCBI Taxonomy" id="1070528"/>
    <lineage>
        <taxon>unclassified sequences</taxon>
        <taxon>metagenomes</taxon>
        <taxon>organismal metagenomes</taxon>
    </lineage>
</organism>
<dbReference type="InterPro" id="IPR001205">
    <property type="entry name" value="RNA-dir_pol_C"/>
</dbReference>
<evidence type="ECO:0000313" key="2">
    <source>
        <dbReference type="EMBL" id="GBH22197.1"/>
    </source>
</evidence>
<name>A0A2V0RAS4_9ZZZZ</name>